<evidence type="ECO:0000313" key="4">
    <source>
        <dbReference type="EMBL" id="NJC24733.1"/>
    </source>
</evidence>
<sequence>MQKLILLGLATVLSFSSCISKKKYDMLQTDLDTKQEEISKRDLELNRYAERLADCERREASLQGRVDNVQTQVQIREEQIQDLKKQRDQSVQAVGDLTVLSQGANNNIGNTLKQLEGKDKYIRLLQNAKSKADSINLALAVNLKQVLRDGIDDADVDIKVDKTVVYINLSDKMLYKSGSYQITDRAGEVLQKIATIAKSRPNLELMVEGYTDNDPINSACVKDNWDLSVLRSTSVVKALQETYGIDPNRLIAAGRGQYNTLASNATAEGKSTNRRTRIILLPKLNEFYDLLDPTKIPE</sequence>
<dbReference type="PROSITE" id="PS51123">
    <property type="entry name" value="OMPA_2"/>
    <property type="match status" value="1"/>
</dbReference>
<dbReference type="RefSeq" id="WP_168035546.1">
    <property type="nucleotide sequence ID" value="NZ_JAATJH010000001.1"/>
</dbReference>
<feature type="domain" description="OmpA-like" evidence="3">
    <location>
        <begin position="162"/>
        <end position="284"/>
    </location>
</feature>
<comment type="caution">
    <text evidence="4">The sequence shown here is derived from an EMBL/GenBank/DDBJ whole genome shotgun (WGS) entry which is preliminary data.</text>
</comment>
<evidence type="ECO:0000259" key="3">
    <source>
        <dbReference type="PROSITE" id="PS51123"/>
    </source>
</evidence>
<dbReference type="Proteomes" id="UP000770785">
    <property type="component" value="Unassembled WGS sequence"/>
</dbReference>
<dbReference type="PROSITE" id="PS51257">
    <property type="entry name" value="PROKAR_LIPOPROTEIN"/>
    <property type="match status" value="1"/>
</dbReference>
<gene>
    <name evidence="4" type="ORF">GGR27_000214</name>
</gene>
<dbReference type="EMBL" id="JAATJH010000001">
    <property type="protein sequence ID" value="NJC24733.1"/>
    <property type="molecule type" value="Genomic_DNA"/>
</dbReference>
<keyword evidence="5" id="KW-1185">Reference proteome</keyword>
<dbReference type="Gene3D" id="3.30.1330.60">
    <property type="entry name" value="OmpA-like domain"/>
    <property type="match status" value="1"/>
</dbReference>
<dbReference type="PANTHER" id="PTHR30329:SF21">
    <property type="entry name" value="LIPOPROTEIN YIAD-RELATED"/>
    <property type="match status" value="1"/>
</dbReference>
<accession>A0ABX0X6T3</accession>
<feature type="coiled-coil region" evidence="2">
    <location>
        <begin position="45"/>
        <end position="86"/>
    </location>
</feature>
<reference evidence="4 5" key="1">
    <citation type="submission" date="2020-03" db="EMBL/GenBank/DDBJ databases">
        <title>Genomic Encyclopedia of Type Strains, Phase IV (KMG-IV): sequencing the most valuable type-strain genomes for metagenomic binning, comparative biology and taxonomic classification.</title>
        <authorList>
            <person name="Goeker M."/>
        </authorList>
    </citation>
    <scope>NUCLEOTIDE SEQUENCE [LARGE SCALE GENOMIC DNA]</scope>
    <source>
        <strain evidence="4 5">DSM 105096</strain>
    </source>
</reference>
<evidence type="ECO:0000256" key="2">
    <source>
        <dbReference type="SAM" id="Coils"/>
    </source>
</evidence>
<dbReference type="PANTHER" id="PTHR30329">
    <property type="entry name" value="STATOR ELEMENT OF FLAGELLAR MOTOR COMPLEX"/>
    <property type="match status" value="1"/>
</dbReference>
<dbReference type="InterPro" id="IPR006665">
    <property type="entry name" value="OmpA-like"/>
</dbReference>
<dbReference type="CDD" id="cd07185">
    <property type="entry name" value="OmpA_C-like"/>
    <property type="match status" value="1"/>
</dbReference>
<dbReference type="SUPFAM" id="SSF103088">
    <property type="entry name" value="OmpA-like"/>
    <property type="match status" value="1"/>
</dbReference>
<name>A0ABX0X6T3_9BACT</name>
<dbReference type="SUPFAM" id="SSF57997">
    <property type="entry name" value="Tropomyosin"/>
    <property type="match status" value="1"/>
</dbReference>
<dbReference type="Pfam" id="PF00691">
    <property type="entry name" value="OmpA"/>
    <property type="match status" value="1"/>
</dbReference>
<proteinExistence type="predicted"/>
<dbReference type="InterPro" id="IPR036737">
    <property type="entry name" value="OmpA-like_sf"/>
</dbReference>
<organism evidence="4 5">
    <name type="scientific">Neolewinella antarctica</name>
    <dbReference type="NCBI Taxonomy" id="442734"/>
    <lineage>
        <taxon>Bacteria</taxon>
        <taxon>Pseudomonadati</taxon>
        <taxon>Bacteroidota</taxon>
        <taxon>Saprospiria</taxon>
        <taxon>Saprospirales</taxon>
        <taxon>Lewinellaceae</taxon>
        <taxon>Neolewinella</taxon>
    </lineage>
</organism>
<dbReference type="InterPro" id="IPR050330">
    <property type="entry name" value="Bact_OuterMem_StrucFunc"/>
</dbReference>
<keyword evidence="1" id="KW-0472">Membrane</keyword>
<evidence type="ECO:0000313" key="5">
    <source>
        <dbReference type="Proteomes" id="UP000770785"/>
    </source>
</evidence>
<evidence type="ECO:0000256" key="1">
    <source>
        <dbReference type="PROSITE-ProRule" id="PRU00473"/>
    </source>
</evidence>
<protein>
    <submittedName>
        <fullName evidence="4">Chemotaxis protein MotB</fullName>
    </submittedName>
</protein>
<keyword evidence="2" id="KW-0175">Coiled coil</keyword>